<evidence type="ECO:0000256" key="1">
    <source>
        <dbReference type="ARBA" id="ARBA00001974"/>
    </source>
</evidence>
<dbReference type="AlphaFoldDB" id="A0A918MFE6"/>
<comment type="cofactor">
    <cofactor evidence="1">
        <name>FAD</name>
        <dbReference type="ChEBI" id="CHEBI:57692"/>
    </cofactor>
</comment>
<dbReference type="RefSeq" id="WP_191877460.1">
    <property type="nucleotide sequence ID" value="NZ_BMTD01000021.1"/>
</dbReference>
<keyword evidence="2" id="KW-0285">Flavoprotein</keyword>
<evidence type="ECO:0000259" key="5">
    <source>
        <dbReference type="Pfam" id="PF01494"/>
    </source>
</evidence>
<keyword evidence="7" id="KW-1185">Reference proteome</keyword>
<protein>
    <submittedName>
        <fullName evidence="6">FAD-dependent oxidoreductase</fullName>
    </submittedName>
</protein>
<dbReference type="PANTHER" id="PTHR43004:SF19">
    <property type="entry name" value="BINDING MONOOXYGENASE, PUTATIVE (JCVI)-RELATED"/>
    <property type="match status" value="1"/>
</dbReference>
<keyword evidence="3" id="KW-0274">FAD</keyword>
<dbReference type="InterPro" id="IPR002938">
    <property type="entry name" value="FAD-bd"/>
</dbReference>
<evidence type="ECO:0000256" key="2">
    <source>
        <dbReference type="ARBA" id="ARBA00022630"/>
    </source>
</evidence>
<reference evidence="6" key="2">
    <citation type="submission" date="2020-09" db="EMBL/GenBank/DDBJ databases">
        <authorList>
            <person name="Sun Q."/>
            <person name="Ohkuma M."/>
        </authorList>
    </citation>
    <scope>NUCLEOTIDE SEQUENCE</scope>
    <source>
        <strain evidence="6">JCM 4369</strain>
    </source>
</reference>
<evidence type="ECO:0000256" key="4">
    <source>
        <dbReference type="SAM" id="MobiDB-lite"/>
    </source>
</evidence>
<feature type="compositionally biased region" description="Low complexity" evidence="4">
    <location>
        <begin position="58"/>
        <end position="77"/>
    </location>
</feature>
<dbReference type="Pfam" id="PF01494">
    <property type="entry name" value="FAD_binding_3"/>
    <property type="match status" value="2"/>
</dbReference>
<comment type="caution">
    <text evidence="6">The sequence shown here is derived from an EMBL/GenBank/DDBJ whole genome shotgun (WGS) entry which is preliminary data.</text>
</comment>
<dbReference type="InterPro" id="IPR050641">
    <property type="entry name" value="RIFMO-like"/>
</dbReference>
<feature type="domain" description="FAD-binding" evidence="5">
    <location>
        <begin position="7"/>
        <end position="57"/>
    </location>
</feature>
<gene>
    <name evidence="6" type="ORF">GCM10010260_69540</name>
</gene>
<dbReference type="Gene3D" id="3.40.30.120">
    <property type="match status" value="1"/>
</dbReference>
<dbReference type="Proteomes" id="UP000618795">
    <property type="component" value="Unassembled WGS sequence"/>
</dbReference>
<evidence type="ECO:0000256" key="3">
    <source>
        <dbReference type="ARBA" id="ARBA00022827"/>
    </source>
</evidence>
<dbReference type="Pfam" id="PF21274">
    <property type="entry name" value="Rng_hyd_C"/>
    <property type="match status" value="1"/>
</dbReference>
<dbReference type="Gene3D" id="3.30.70.2450">
    <property type="match status" value="1"/>
</dbReference>
<reference evidence="6" key="1">
    <citation type="journal article" date="2014" name="Int. J. Syst. Evol. Microbiol.">
        <title>Complete genome sequence of Corynebacterium casei LMG S-19264T (=DSM 44701T), isolated from a smear-ripened cheese.</title>
        <authorList>
            <consortium name="US DOE Joint Genome Institute (JGI-PGF)"/>
            <person name="Walter F."/>
            <person name="Albersmeier A."/>
            <person name="Kalinowski J."/>
            <person name="Ruckert C."/>
        </authorList>
    </citation>
    <scope>NUCLEOTIDE SEQUENCE</scope>
    <source>
        <strain evidence="6">JCM 4369</strain>
    </source>
</reference>
<feature type="region of interest" description="Disordered" evidence="4">
    <location>
        <begin position="40"/>
        <end position="78"/>
    </location>
</feature>
<feature type="domain" description="FAD-binding" evidence="5">
    <location>
        <begin position="74"/>
        <end position="319"/>
    </location>
</feature>
<sequence>MSSPPSEVVIVGGGPVGMLLAAELGAHGIATVVVEARHGTRGQPRAATLHPHTQTSLARRAPAADAAPTAPAGRPPALTHLSQADLERRLETAARRCGVQVLRGHRAVRIDQDPDGVDVHVRSDAGTRRLRACYVVGADGAGSTVREMGGFAAHTRPATVSALTGQVRFADPAGVPLGWRRTERGWTCASCDEQGEGRLLTVDFSGPHPARAGAPTLQELSAEAQRITGRPVPLADAAHLSRLSDFSRLVTSYRRGRILLAGDSAHTHFPVGGQALDAGLRDALNLGWKLAHTLRGRAGKDLLDTYDRERRPAAQRALDDMRARLALMRPDPELAPLHGLMADLLPIPEAGRPGRITGTGDLPRRLGAAPRSPWPGRLLPNRPLAAGGDLAALLSQGRPVLLLSEHAACPSAAQQWTHVLRTARAAAALPGVDAMVVRPDGHVLWASDGGDLGAALGEWFGRPATAPPRPRVAPAQGSADLSRCLMGLTLEFL</sequence>
<organism evidence="6 7">
    <name type="scientific">Streptomyces filipinensis</name>
    <dbReference type="NCBI Taxonomy" id="66887"/>
    <lineage>
        <taxon>Bacteria</taxon>
        <taxon>Bacillati</taxon>
        <taxon>Actinomycetota</taxon>
        <taxon>Actinomycetes</taxon>
        <taxon>Kitasatosporales</taxon>
        <taxon>Streptomycetaceae</taxon>
        <taxon>Streptomyces</taxon>
    </lineage>
</organism>
<dbReference type="InterPro" id="IPR036188">
    <property type="entry name" value="FAD/NAD-bd_sf"/>
</dbReference>
<dbReference type="GO" id="GO:0016709">
    <property type="term" value="F:oxidoreductase activity, acting on paired donors, with incorporation or reduction of molecular oxygen, NAD(P)H as one donor, and incorporation of one atom of oxygen"/>
    <property type="evidence" value="ECO:0007669"/>
    <property type="project" value="UniProtKB-ARBA"/>
</dbReference>
<dbReference type="EMBL" id="BMTD01000021">
    <property type="protein sequence ID" value="GGV19704.1"/>
    <property type="molecule type" value="Genomic_DNA"/>
</dbReference>
<evidence type="ECO:0000313" key="7">
    <source>
        <dbReference type="Proteomes" id="UP000618795"/>
    </source>
</evidence>
<proteinExistence type="predicted"/>
<dbReference type="GO" id="GO:0071949">
    <property type="term" value="F:FAD binding"/>
    <property type="evidence" value="ECO:0007669"/>
    <property type="project" value="InterPro"/>
</dbReference>
<dbReference type="SUPFAM" id="SSF51905">
    <property type="entry name" value="FAD/NAD(P)-binding domain"/>
    <property type="match status" value="1"/>
</dbReference>
<dbReference type="PANTHER" id="PTHR43004">
    <property type="entry name" value="TRK SYSTEM POTASSIUM UPTAKE PROTEIN"/>
    <property type="match status" value="1"/>
</dbReference>
<evidence type="ECO:0000313" key="6">
    <source>
        <dbReference type="EMBL" id="GGV19704.1"/>
    </source>
</evidence>
<name>A0A918MFE6_9ACTN</name>
<dbReference type="Gene3D" id="3.50.50.60">
    <property type="entry name" value="FAD/NAD(P)-binding domain"/>
    <property type="match status" value="1"/>
</dbReference>
<accession>A0A918MFE6</accession>
<dbReference type="PRINTS" id="PR00420">
    <property type="entry name" value="RNGMNOXGNASE"/>
</dbReference>